<evidence type="ECO:0000259" key="16">
    <source>
        <dbReference type="PROSITE" id="PS50845"/>
    </source>
</evidence>
<keyword evidence="9" id="KW-0520">NAD</keyword>
<evidence type="ECO:0000256" key="10">
    <source>
        <dbReference type="ARBA" id="ARBA00023098"/>
    </source>
</evidence>
<keyword evidence="4 15" id="KW-0256">Endoplasmic reticulum</keyword>
<evidence type="ECO:0000256" key="13">
    <source>
        <dbReference type="ARBA" id="ARBA00023221"/>
    </source>
</evidence>
<evidence type="ECO:0000256" key="9">
    <source>
        <dbReference type="ARBA" id="ARBA00023027"/>
    </source>
</evidence>
<dbReference type="GO" id="GO:0016616">
    <property type="term" value="F:oxidoreductase activity, acting on the CH-OH group of donors, NAD or NADP as acceptor"/>
    <property type="evidence" value="ECO:0007669"/>
    <property type="project" value="InterPro"/>
</dbReference>
<evidence type="ECO:0000256" key="5">
    <source>
        <dbReference type="ARBA" id="ARBA00022955"/>
    </source>
</evidence>
<name>A0AA38LBJ6_TAXCH</name>
<feature type="transmembrane region" description="Helical" evidence="15">
    <location>
        <begin position="392"/>
        <end position="413"/>
    </location>
</feature>
<evidence type="ECO:0000313" key="18">
    <source>
        <dbReference type="Proteomes" id="UP000824469"/>
    </source>
</evidence>
<evidence type="ECO:0000313" key="17">
    <source>
        <dbReference type="EMBL" id="KAH9314557.1"/>
    </source>
</evidence>
<keyword evidence="6 15" id="KW-1133">Transmembrane helix</keyword>
<dbReference type="EMBL" id="JAHRHJ020000005">
    <property type="protein sequence ID" value="KAH9314557.1"/>
    <property type="molecule type" value="Genomic_DNA"/>
</dbReference>
<dbReference type="Gene3D" id="3.40.50.720">
    <property type="entry name" value="NAD(P)-binding Rossmann-like Domain"/>
    <property type="match status" value="1"/>
</dbReference>
<dbReference type="OMA" id="PQRIMGY"/>
<keyword evidence="11 15" id="KW-0472">Membrane</keyword>
<comment type="similarity">
    <text evidence="2">Belongs to the 3-beta-HSD family.</text>
</comment>
<dbReference type="PANTHER" id="PTHR10366">
    <property type="entry name" value="NAD DEPENDENT EPIMERASE/DEHYDRATASE"/>
    <property type="match status" value="1"/>
</dbReference>
<dbReference type="FunFam" id="3.40.50.720:FF:000273">
    <property type="entry name" value="Reticulon-like protein"/>
    <property type="match status" value="1"/>
</dbReference>
<keyword evidence="12" id="KW-1207">Sterol metabolism</keyword>
<gene>
    <name evidence="17" type="ORF">KI387_023184</name>
</gene>
<dbReference type="SUPFAM" id="SSF51735">
    <property type="entry name" value="NAD(P)-binding Rossmann-fold domains"/>
    <property type="match status" value="1"/>
</dbReference>
<keyword evidence="3 15" id="KW-0812">Transmembrane</keyword>
<evidence type="ECO:0000256" key="12">
    <source>
        <dbReference type="ARBA" id="ARBA00023166"/>
    </source>
</evidence>
<evidence type="ECO:0000256" key="2">
    <source>
        <dbReference type="ARBA" id="ARBA00009219"/>
    </source>
</evidence>
<dbReference type="InterPro" id="IPR050425">
    <property type="entry name" value="NAD(P)_dehydrat-like"/>
</dbReference>
<evidence type="ECO:0000256" key="15">
    <source>
        <dbReference type="RuleBase" id="RU363132"/>
    </source>
</evidence>
<evidence type="ECO:0000256" key="4">
    <source>
        <dbReference type="ARBA" id="ARBA00022824"/>
    </source>
</evidence>
<evidence type="ECO:0000256" key="14">
    <source>
        <dbReference type="ARBA" id="ARBA00060653"/>
    </source>
</evidence>
<evidence type="ECO:0000256" key="11">
    <source>
        <dbReference type="ARBA" id="ARBA00023136"/>
    </source>
</evidence>
<evidence type="ECO:0000256" key="3">
    <source>
        <dbReference type="ARBA" id="ARBA00022692"/>
    </source>
</evidence>
<evidence type="ECO:0000256" key="7">
    <source>
        <dbReference type="ARBA" id="ARBA00023002"/>
    </source>
</evidence>
<dbReference type="InterPro" id="IPR003388">
    <property type="entry name" value="Reticulon"/>
</dbReference>
<evidence type="ECO:0000256" key="6">
    <source>
        <dbReference type="ARBA" id="ARBA00022989"/>
    </source>
</evidence>
<keyword evidence="8" id="KW-0756">Sterol biosynthesis</keyword>
<sequence>MEFECCVVTGGRGFVAKWLVRKLLQSGRWVVRIVDLESAITLDDEEQSSILGEALSSERAVYYGIDLRDKTELLKVFHGASVVFHMASPDSSLNDFKLHYDVTVQGTRNVINACLACKVKKLIYTSSPSVVFDGIHEIINGDESLPYPDKHNDIHSEMKAQAEAMVLKSNGREGLLTCALRPSAVFGPGDKLLVPLTVAAARAGKFKFILGNGDNMCDFTYVENVAHAHICAEQALDPGTSDAAGKAYFITNMEPIKLWEFLSLLLEGLGYQRPKISVPLDLVMPIAWVVEWTYKKLAPYGMAMPQFTPRRIRLLACTRTFNCSKAQNCIGYSPRVSLQEGMRLTIESFQHLRSQVPDVTSRSFDGPSKVYRWLGGGRVADVFLWRDDKQTFGIILALAVIFYFFFLSGYTFIRAAAELLLLIIVVLFIHGVLPSEVLGYSIEKIHPPAFRISEETVQHAFLSIRSTWNSGIAILKSISEGKDWILFLKIDVAVHVAWISFKNLSA</sequence>
<dbReference type="GO" id="GO:0005789">
    <property type="term" value="C:endoplasmic reticulum membrane"/>
    <property type="evidence" value="ECO:0007669"/>
    <property type="project" value="UniProtKB-SubCell"/>
</dbReference>
<feature type="transmembrane region" description="Helical" evidence="15">
    <location>
        <begin position="419"/>
        <end position="442"/>
    </location>
</feature>
<evidence type="ECO:0000256" key="8">
    <source>
        <dbReference type="ARBA" id="ARBA00023011"/>
    </source>
</evidence>
<keyword evidence="7" id="KW-0560">Oxidoreductase</keyword>
<dbReference type="Proteomes" id="UP000824469">
    <property type="component" value="Unassembled WGS sequence"/>
</dbReference>
<comment type="caution">
    <text evidence="17">The sequence shown here is derived from an EMBL/GenBank/DDBJ whole genome shotgun (WGS) entry which is preliminary data.</text>
</comment>
<comment type="subcellular location">
    <subcellularLocation>
        <location evidence="1 15">Endoplasmic reticulum membrane</location>
        <topology evidence="1 15">Multi-pass membrane protein</topology>
    </subcellularLocation>
</comment>
<keyword evidence="18" id="KW-1185">Reference proteome</keyword>
<dbReference type="AlphaFoldDB" id="A0AA38LBJ6"/>
<reference evidence="17 18" key="1">
    <citation type="journal article" date="2021" name="Nat. Plants">
        <title>The Taxus genome provides insights into paclitaxel biosynthesis.</title>
        <authorList>
            <person name="Xiong X."/>
            <person name="Gou J."/>
            <person name="Liao Q."/>
            <person name="Li Y."/>
            <person name="Zhou Q."/>
            <person name="Bi G."/>
            <person name="Li C."/>
            <person name="Du R."/>
            <person name="Wang X."/>
            <person name="Sun T."/>
            <person name="Guo L."/>
            <person name="Liang H."/>
            <person name="Lu P."/>
            <person name="Wu Y."/>
            <person name="Zhang Z."/>
            <person name="Ro D.K."/>
            <person name="Shang Y."/>
            <person name="Huang S."/>
            <person name="Yan J."/>
        </authorList>
    </citation>
    <scope>NUCLEOTIDE SEQUENCE [LARGE SCALE GENOMIC DNA]</scope>
    <source>
        <strain evidence="17">Ta-2019</strain>
    </source>
</reference>
<feature type="domain" description="Reticulon" evidence="16">
    <location>
        <begin position="379"/>
        <end position="494"/>
    </location>
</feature>
<evidence type="ECO:0000256" key="1">
    <source>
        <dbReference type="ARBA" id="ARBA00004477"/>
    </source>
</evidence>
<accession>A0AA38LBJ6</accession>
<organism evidence="17 18">
    <name type="scientific">Taxus chinensis</name>
    <name type="common">Chinese yew</name>
    <name type="synonym">Taxus wallichiana var. chinensis</name>
    <dbReference type="NCBI Taxonomy" id="29808"/>
    <lineage>
        <taxon>Eukaryota</taxon>
        <taxon>Viridiplantae</taxon>
        <taxon>Streptophyta</taxon>
        <taxon>Embryophyta</taxon>
        <taxon>Tracheophyta</taxon>
        <taxon>Spermatophyta</taxon>
        <taxon>Pinopsida</taxon>
        <taxon>Pinidae</taxon>
        <taxon>Conifers II</taxon>
        <taxon>Cupressales</taxon>
        <taxon>Taxaceae</taxon>
        <taxon>Taxus</taxon>
    </lineage>
</organism>
<dbReference type="InterPro" id="IPR036291">
    <property type="entry name" value="NAD(P)-bd_dom_sf"/>
</dbReference>
<keyword evidence="13" id="KW-0753">Steroid metabolism</keyword>
<dbReference type="GO" id="GO:0016126">
    <property type="term" value="P:sterol biosynthetic process"/>
    <property type="evidence" value="ECO:0007669"/>
    <property type="project" value="UniProtKB-KW"/>
</dbReference>
<comment type="pathway">
    <text evidence="14">Steroid biosynthesis; zymosterol biosynthesis; zymosterol from lanosterol: step 4/6.</text>
</comment>
<keyword evidence="10" id="KW-0443">Lipid metabolism</keyword>
<dbReference type="PROSITE" id="PS50845">
    <property type="entry name" value="RETICULON"/>
    <property type="match status" value="1"/>
</dbReference>
<keyword evidence="5" id="KW-0444">Lipid biosynthesis</keyword>
<dbReference type="InterPro" id="IPR002225">
    <property type="entry name" value="3Beta_OHSteriod_DH/Estase"/>
</dbReference>
<dbReference type="Pfam" id="PF02453">
    <property type="entry name" value="Reticulon"/>
    <property type="match status" value="1"/>
</dbReference>
<dbReference type="PANTHER" id="PTHR10366:SF639">
    <property type="entry name" value="3BETA-HYDROXYSTEROID-DEHYDROGENASE_DECARBOXYLASE ISOFORM 3"/>
    <property type="match status" value="1"/>
</dbReference>
<dbReference type="Pfam" id="PF01073">
    <property type="entry name" value="3Beta_HSD"/>
    <property type="match status" value="1"/>
</dbReference>
<proteinExistence type="inferred from homology"/>
<keyword evidence="5" id="KW-0752">Steroid biosynthesis</keyword>
<protein>
    <recommendedName>
        <fullName evidence="15">Reticulon-like protein</fullName>
    </recommendedName>
</protein>